<sequence>MRMTHRRINVLALALLAVAAAATGWAVTHAGQGRAAAVVHGSTPARASDPDGHTPVRIDIPSAGVHARVVDLGVTDDGTLQTPATEQGRYAGWYDRSAAPGDTGTSVIVGRDDGRRGRAVFHDLHDVRLADTVAVTRRDGSQVRFTVTQVEHLPRHALVTEVRRADGDASTLRLVTCAGDGHGGGRPAGTLVVRATAVRAS</sequence>
<dbReference type="Pfam" id="PF04203">
    <property type="entry name" value="Sortase"/>
    <property type="match status" value="1"/>
</dbReference>
<dbReference type="GO" id="GO:0016787">
    <property type="term" value="F:hydrolase activity"/>
    <property type="evidence" value="ECO:0007669"/>
    <property type="project" value="UniProtKB-KW"/>
</dbReference>
<dbReference type="InterPro" id="IPR042001">
    <property type="entry name" value="Sortase_F"/>
</dbReference>
<feature type="signal peptide" evidence="2">
    <location>
        <begin position="1"/>
        <end position="30"/>
    </location>
</feature>
<protein>
    <submittedName>
        <fullName evidence="3">Sortase family protein</fullName>
    </submittedName>
</protein>
<keyword evidence="4" id="KW-1185">Reference proteome</keyword>
<dbReference type="AlphaFoldDB" id="A0A238ZVL4"/>
<dbReference type="Gene3D" id="2.40.260.10">
    <property type="entry name" value="Sortase"/>
    <property type="match status" value="1"/>
</dbReference>
<evidence type="ECO:0000256" key="1">
    <source>
        <dbReference type="ARBA" id="ARBA00022801"/>
    </source>
</evidence>
<name>A0A238ZVL4_9ACTN</name>
<evidence type="ECO:0000313" key="4">
    <source>
        <dbReference type="Proteomes" id="UP000198280"/>
    </source>
</evidence>
<keyword evidence="1" id="KW-0378">Hydrolase</keyword>
<dbReference type="InterPro" id="IPR023365">
    <property type="entry name" value="Sortase_dom-sf"/>
</dbReference>
<feature type="chain" id="PRO_5038443863" evidence="2">
    <location>
        <begin position="31"/>
        <end position="201"/>
    </location>
</feature>
<evidence type="ECO:0000256" key="2">
    <source>
        <dbReference type="SAM" id="SignalP"/>
    </source>
</evidence>
<gene>
    <name evidence="3" type="ORF">SAMN05216252_101586</name>
</gene>
<dbReference type="OrthoDB" id="525039at2"/>
<dbReference type="SUPFAM" id="SSF63817">
    <property type="entry name" value="Sortase"/>
    <property type="match status" value="1"/>
</dbReference>
<reference evidence="3 4" key="1">
    <citation type="submission" date="2017-06" db="EMBL/GenBank/DDBJ databases">
        <authorList>
            <person name="Kim H.J."/>
            <person name="Triplett B.A."/>
        </authorList>
    </citation>
    <scope>NUCLEOTIDE SEQUENCE [LARGE SCALE GENOMIC DNA]</scope>
    <source>
        <strain evidence="3 4">CGMCC 4.1858</strain>
    </source>
</reference>
<accession>A0A238ZVL4</accession>
<dbReference type="Proteomes" id="UP000198280">
    <property type="component" value="Unassembled WGS sequence"/>
</dbReference>
<organism evidence="3 4">
    <name type="scientific">Actinacidiphila glaucinigra</name>
    <dbReference type="NCBI Taxonomy" id="235986"/>
    <lineage>
        <taxon>Bacteria</taxon>
        <taxon>Bacillati</taxon>
        <taxon>Actinomycetota</taxon>
        <taxon>Actinomycetes</taxon>
        <taxon>Kitasatosporales</taxon>
        <taxon>Streptomycetaceae</taxon>
        <taxon>Actinacidiphila</taxon>
    </lineage>
</organism>
<dbReference type="RefSeq" id="WP_089221967.1">
    <property type="nucleotide sequence ID" value="NZ_FZOF01000001.1"/>
</dbReference>
<evidence type="ECO:0000313" key="3">
    <source>
        <dbReference type="EMBL" id="SNR87162.1"/>
    </source>
</evidence>
<dbReference type="EMBL" id="FZOF01000001">
    <property type="protein sequence ID" value="SNR87162.1"/>
    <property type="molecule type" value="Genomic_DNA"/>
</dbReference>
<dbReference type="CDD" id="cd05829">
    <property type="entry name" value="Sortase_F"/>
    <property type="match status" value="1"/>
</dbReference>
<proteinExistence type="predicted"/>
<keyword evidence="2" id="KW-0732">Signal</keyword>
<dbReference type="InterPro" id="IPR005754">
    <property type="entry name" value="Sortase"/>
</dbReference>